<sequence>MDETQQLCVLCTRAPFNFCLTECGEQTSIECLVLNPPVAHPSLVTPRASGPDRLRLRWSHHLRLCLITGFMSSEDHFLGVGGGWVLRALW</sequence>
<accession>A0A8H7ZTK0</accession>
<keyword evidence="2" id="KW-1185">Reference proteome</keyword>
<dbReference type="AlphaFoldDB" id="A0A8H7ZTK0"/>
<organism evidence="1 2">
    <name type="scientific">Olpidium bornovanus</name>
    <dbReference type="NCBI Taxonomy" id="278681"/>
    <lineage>
        <taxon>Eukaryota</taxon>
        <taxon>Fungi</taxon>
        <taxon>Fungi incertae sedis</taxon>
        <taxon>Olpidiomycota</taxon>
        <taxon>Olpidiomycotina</taxon>
        <taxon>Olpidiomycetes</taxon>
        <taxon>Olpidiales</taxon>
        <taxon>Olpidiaceae</taxon>
        <taxon>Olpidium</taxon>
    </lineage>
</organism>
<proteinExistence type="predicted"/>
<comment type="caution">
    <text evidence="1">The sequence shown here is derived from an EMBL/GenBank/DDBJ whole genome shotgun (WGS) entry which is preliminary data.</text>
</comment>
<dbReference type="EMBL" id="JAEFCI010006974">
    <property type="protein sequence ID" value="KAG5459358.1"/>
    <property type="molecule type" value="Genomic_DNA"/>
</dbReference>
<dbReference type="Proteomes" id="UP000673691">
    <property type="component" value="Unassembled WGS sequence"/>
</dbReference>
<gene>
    <name evidence="1" type="ORF">BJ554DRAFT_249</name>
</gene>
<name>A0A8H7ZTK0_9FUNG</name>
<reference evidence="1 2" key="1">
    <citation type="journal article" name="Sci. Rep.">
        <title>Genome-scale phylogenetic analyses confirm Olpidium as the closest living zoosporic fungus to the non-flagellated, terrestrial fungi.</title>
        <authorList>
            <person name="Chang Y."/>
            <person name="Rochon D."/>
            <person name="Sekimoto S."/>
            <person name="Wang Y."/>
            <person name="Chovatia M."/>
            <person name="Sandor L."/>
            <person name="Salamov A."/>
            <person name="Grigoriev I.V."/>
            <person name="Stajich J.E."/>
            <person name="Spatafora J.W."/>
        </authorList>
    </citation>
    <scope>NUCLEOTIDE SEQUENCE [LARGE SCALE GENOMIC DNA]</scope>
    <source>
        <strain evidence="1">S191</strain>
    </source>
</reference>
<evidence type="ECO:0000313" key="1">
    <source>
        <dbReference type="EMBL" id="KAG5459358.1"/>
    </source>
</evidence>
<protein>
    <submittedName>
        <fullName evidence="1">Uncharacterized protein</fullName>
    </submittedName>
</protein>
<evidence type="ECO:0000313" key="2">
    <source>
        <dbReference type="Proteomes" id="UP000673691"/>
    </source>
</evidence>